<name>C1DWF8_SULAA</name>
<keyword evidence="4" id="KW-1185">Reference proteome</keyword>
<evidence type="ECO:0000313" key="3">
    <source>
        <dbReference type="EMBL" id="ACN99356.1"/>
    </source>
</evidence>
<accession>C1DWF8</accession>
<evidence type="ECO:0000259" key="2">
    <source>
        <dbReference type="Pfam" id="PF12158"/>
    </source>
</evidence>
<gene>
    <name evidence="3" type="ordered locus">SULAZ_1478</name>
</gene>
<reference evidence="3 4" key="1">
    <citation type="journal article" date="2009" name="J. Bacteriol.">
        <title>Complete and draft genome sequences of six members of the Aquificales.</title>
        <authorList>
            <person name="Reysenbach A.L."/>
            <person name="Hamamura N."/>
            <person name="Podar M."/>
            <person name="Griffiths E."/>
            <person name="Ferreira S."/>
            <person name="Hochstein R."/>
            <person name="Heidelberg J."/>
            <person name="Johnson J."/>
            <person name="Mead D."/>
            <person name="Pohorille A."/>
            <person name="Sarmiento M."/>
            <person name="Schweighofer K."/>
            <person name="Seshadri R."/>
            <person name="Voytek M.A."/>
        </authorList>
    </citation>
    <scope>NUCLEOTIDE SEQUENCE [LARGE SCALE GENOMIC DNA]</scope>
    <source>
        <strain evidence="4">Az-Fu1 / DSM 15241 / OCM 825</strain>
    </source>
</reference>
<feature type="transmembrane region" description="Helical" evidence="1">
    <location>
        <begin position="6"/>
        <end position="23"/>
    </location>
</feature>
<keyword evidence="1" id="KW-1133">Transmembrane helix</keyword>
<dbReference type="STRING" id="204536.SULAZ_1478"/>
<dbReference type="InterPro" id="IPR021994">
    <property type="entry name" value="DUF3592"/>
</dbReference>
<evidence type="ECO:0000313" key="4">
    <source>
        <dbReference type="Proteomes" id="UP000001369"/>
    </source>
</evidence>
<organism evidence="3 4">
    <name type="scientific">Sulfurihydrogenibium azorense (strain DSM 15241 / OCM 825 / Az-Fu1)</name>
    <dbReference type="NCBI Taxonomy" id="204536"/>
    <lineage>
        <taxon>Bacteria</taxon>
        <taxon>Pseudomonadati</taxon>
        <taxon>Aquificota</taxon>
        <taxon>Aquificia</taxon>
        <taxon>Aquificales</taxon>
        <taxon>Hydrogenothermaceae</taxon>
        <taxon>Sulfurihydrogenibium</taxon>
    </lineage>
</organism>
<keyword evidence="1" id="KW-0812">Transmembrane</keyword>
<dbReference type="AlphaFoldDB" id="C1DWF8"/>
<feature type="domain" description="DUF3592" evidence="2">
    <location>
        <begin position="34"/>
        <end position="117"/>
    </location>
</feature>
<proteinExistence type="predicted"/>
<dbReference type="Proteomes" id="UP000001369">
    <property type="component" value="Chromosome"/>
</dbReference>
<dbReference type="Pfam" id="PF12158">
    <property type="entry name" value="DUF3592"/>
    <property type="match status" value="1"/>
</dbReference>
<keyword evidence="1" id="KW-0472">Membrane</keyword>
<feature type="transmembrane region" description="Helical" evidence="1">
    <location>
        <begin position="117"/>
        <end position="137"/>
    </location>
</feature>
<dbReference type="EMBL" id="CP001229">
    <property type="protein sequence ID" value="ACN99356.1"/>
    <property type="molecule type" value="Genomic_DNA"/>
</dbReference>
<sequence>MNPVMLYTFYIVLASILAFFVIYKNFRYVFWKKTQGEILEKKVERVHQIIKYETYRPIVKYKYTVNGKEFQSDKIFLSPFETDKNTAEKIINEFKSEKVDVFYNPFNPSESVLKRSINAGLVVMLIALIGIMLPFLYQTFIEIHGYGLDTKTIAEIVKNILHKLHD</sequence>
<protein>
    <recommendedName>
        <fullName evidence="2">DUF3592 domain-containing protein</fullName>
    </recommendedName>
</protein>
<dbReference type="HOGENOM" id="CLU_1609931_0_0_0"/>
<dbReference type="KEGG" id="saf:SULAZ_1478"/>
<evidence type="ECO:0000256" key="1">
    <source>
        <dbReference type="SAM" id="Phobius"/>
    </source>
</evidence>